<evidence type="ECO:0000259" key="2">
    <source>
        <dbReference type="PROSITE" id="PS50995"/>
    </source>
</evidence>
<reference evidence="4" key="1">
    <citation type="journal article" date="2019" name="Int. J. Syst. Evol. Microbiol.">
        <title>The Global Catalogue of Microorganisms (GCM) 10K type strain sequencing project: providing services to taxonomists for standard genome sequencing and annotation.</title>
        <authorList>
            <consortium name="The Broad Institute Genomics Platform"/>
            <consortium name="The Broad Institute Genome Sequencing Center for Infectious Disease"/>
            <person name="Wu L."/>
            <person name="Ma J."/>
        </authorList>
    </citation>
    <scope>NUCLEOTIDE SEQUENCE [LARGE SCALE GENOMIC DNA]</scope>
    <source>
        <strain evidence="4">CCM 7941</strain>
    </source>
</reference>
<dbReference type="CDD" id="cd00090">
    <property type="entry name" value="HTH_ARSR"/>
    <property type="match status" value="1"/>
</dbReference>
<dbReference type="InterPro" id="IPR036390">
    <property type="entry name" value="WH_DNA-bd_sf"/>
</dbReference>
<dbReference type="RefSeq" id="WP_376829798.1">
    <property type="nucleotide sequence ID" value="NZ_JBHLWR010000006.1"/>
</dbReference>
<dbReference type="InterPro" id="IPR036388">
    <property type="entry name" value="WH-like_DNA-bd_sf"/>
</dbReference>
<dbReference type="InterPro" id="IPR039422">
    <property type="entry name" value="MarR/SlyA-like"/>
</dbReference>
<sequence>MTSSDARASRKPAQPPAQPRAPAGPEERCACLEARMTARALTRMYDAALRPARLKATQYSLLAALERGAAGSISALAEALALERTSLTRNLRLLETAGLIAPRPGGGRAVGYALTEAGRAALAQATPLWRKAQARVLAALGETGQAQAYAGLRALREAARATPGTADRGEG</sequence>
<organism evidence="3 4">
    <name type="scientific">Camelimonas abortus</name>
    <dbReference type="NCBI Taxonomy" id="1017184"/>
    <lineage>
        <taxon>Bacteria</taxon>
        <taxon>Pseudomonadati</taxon>
        <taxon>Pseudomonadota</taxon>
        <taxon>Alphaproteobacteria</taxon>
        <taxon>Hyphomicrobiales</taxon>
        <taxon>Chelatococcaceae</taxon>
        <taxon>Camelimonas</taxon>
    </lineage>
</organism>
<dbReference type="Gene3D" id="1.10.10.10">
    <property type="entry name" value="Winged helix-like DNA-binding domain superfamily/Winged helix DNA-binding domain"/>
    <property type="match status" value="1"/>
</dbReference>
<gene>
    <name evidence="3" type="ORF">ACFOEX_09950</name>
</gene>
<dbReference type="SMART" id="SM00347">
    <property type="entry name" value="HTH_MARR"/>
    <property type="match status" value="1"/>
</dbReference>
<dbReference type="PANTHER" id="PTHR33164:SF105">
    <property type="entry name" value="TRANSCRIPTIONAL REPRESSOR PROTEIN-RELATED"/>
    <property type="match status" value="1"/>
</dbReference>
<dbReference type="EMBL" id="JBHRUV010000048">
    <property type="protein sequence ID" value="MFC3266674.1"/>
    <property type="molecule type" value="Genomic_DNA"/>
</dbReference>
<comment type="caution">
    <text evidence="3">The sequence shown here is derived from an EMBL/GenBank/DDBJ whole genome shotgun (WGS) entry which is preliminary data.</text>
</comment>
<evidence type="ECO:0000313" key="3">
    <source>
        <dbReference type="EMBL" id="MFC3266674.1"/>
    </source>
</evidence>
<protein>
    <submittedName>
        <fullName evidence="3">MarR family winged helix-turn-helix transcriptional regulator</fullName>
    </submittedName>
</protein>
<feature type="region of interest" description="Disordered" evidence="1">
    <location>
        <begin position="1"/>
        <end position="26"/>
    </location>
</feature>
<dbReference type="Pfam" id="PF12802">
    <property type="entry name" value="MarR_2"/>
    <property type="match status" value="1"/>
</dbReference>
<dbReference type="Proteomes" id="UP001595536">
    <property type="component" value="Unassembled WGS sequence"/>
</dbReference>
<dbReference type="InterPro" id="IPR000835">
    <property type="entry name" value="HTH_MarR-typ"/>
</dbReference>
<proteinExistence type="predicted"/>
<feature type="domain" description="HTH marR-type" evidence="2">
    <location>
        <begin position="27"/>
        <end position="157"/>
    </location>
</feature>
<evidence type="ECO:0000313" key="4">
    <source>
        <dbReference type="Proteomes" id="UP001595536"/>
    </source>
</evidence>
<keyword evidence="4" id="KW-1185">Reference proteome</keyword>
<dbReference type="InterPro" id="IPR011991">
    <property type="entry name" value="ArsR-like_HTH"/>
</dbReference>
<dbReference type="PANTHER" id="PTHR33164">
    <property type="entry name" value="TRANSCRIPTIONAL REGULATOR, MARR FAMILY"/>
    <property type="match status" value="1"/>
</dbReference>
<dbReference type="SUPFAM" id="SSF46785">
    <property type="entry name" value="Winged helix' DNA-binding domain"/>
    <property type="match status" value="1"/>
</dbReference>
<name>A0ABV7LGF5_9HYPH</name>
<dbReference type="PROSITE" id="PS50995">
    <property type="entry name" value="HTH_MARR_2"/>
    <property type="match status" value="1"/>
</dbReference>
<evidence type="ECO:0000256" key="1">
    <source>
        <dbReference type="SAM" id="MobiDB-lite"/>
    </source>
</evidence>
<accession>A0ABV7LGF5</accession>